<dbReference type="PANTHER" id="PTHR11439">
    <property type="entry name" value="GAG-POL-RELATED RETROTRANSPOSON"/>
    <property type="match status" value="1"/>
</dbReference>
<sequence length="206" mass="23372">MESPKEVHLLAAKRTFRYLQGTTNYGLFYAKGEKSDLVGFTDSDYAGNLDNWKSMFGYVFTMGSGEISWSVRKQSIATLSTTEAEYVEAACAYQAIWMRKALEEINFKQNGSTLSFSVTASSAIKLSKNAIQHGRNKHINVKFHFLRDLIKDGVIDLIFSRSENQIVDVFTKSLKLASFLKFRKLLGVCNLENHILNVLSILRMLY</sequence>
<organism evidence="1 2">
    <name type="scientific">Capsicum annuum</name>
    <name type="common">Capsicum pepper</name>
    <dbReference type="NCBI Taxonomy" id="4072"/>
    <lineage>
        <taxon>Eukaryota</taxon>
        <taxon>Viridiplantae</taxon>
        <taxon>Streptophyta</taxon>
        <taxon>Embryophyta</taxon>
        <taxon>Tracheophyta</taxon>
        <taxon>Spermatophyta</taxon>
        <taxon>Magnoliopsida</taxon>
        <taxon>eudicotyledons</taxon>
        <taxon>Gunneridae</taxon>
        <taxon>Pentapetalae</taxon>
        <taxon>asterids</taxon>
        <taxon>lamiids</taxon>
        <taxon>Solanales</taxon>
        <taxon>Solanaceae</taxon>
        <taxon>Solanoideae</taxon>
        <taxon>Capsiceae</taxon>
        <taxon>Capsicum</taxon>
    </lineage>
</organism>
<dbReference type="Proteomes" id="UP000222542">
    <property type="component" value="Unassembled WGS sequence"/>
</dbReference>
<name>A0A2G2Y5Y2_CAPAN</name>
<dbReference type="CDD" id="cd09272">
    <property type="entry name" value="RNase_HI_RT_Ty1"/>
    <property type="match status" value="1"/>
</dbReference>
<proteinExistence type="predicted"/>
<reference evidence="1 2" key="2">
    <citation type="journal article" date="2017" name="Genome Biol.">
        <title>New reference genome sequences of hot pepper reveal the massive evolution of plant disease-resistance genes by retroduplication.</title>
        <authorList>
            <person name="Kim S."/>
            <person name="Park J."/>
            <person name="Yeom S.I."/>
            <person name="Kim Y.M."/>
            <person name="Seo E."/>
            <person name="Kim K.T."/>
            <person name="Kim M.S."/>
            <person name="Lee J.M."/>
            <person name="Cheong K."/>
            <person name="Shin H.S."/>
            <person name="Kim S.B."/>
            <person name="Han K."/>
            <person name="Lee J."/>
            <person name="Park M."/>
            <person name="Lee H.A."/>
            <person name="Lee H.Y."/>
            <person name="Lee Y."/>
            <person name="Oh S."/>
            <person name="Lee J.H."/>
            <person name="Choi E."/>
            <person name="Choi E."/>
            <person name="Lee S.E."/>
            <person name="Jeon J."/>
            <person name="Kim H."/>
            <person name="Choi G."/>
            <person name="Song H."/>
            <person name="Lee J."/>
            <person name="Lee S.C."/>
            <person name="Kwon J.K."/>
            <person name="Lee H.Y."/>
            <person name="Koo N."/>
            <person name="Hong Y."/>
            <person name="Kim R.W."/>
            <person name="Kang W.H."/>
            <person name="Huh J.H."/>
            <person name="Kang B.C."/>
            <person name="Yang T.J."/>
            <person name="Lee Y.H."/>
            <person name="Bennetzen J.L."/>
            <person name="Choi D."/>
        </authorList>
    </citation>
    <scope>NUCLEOTIDE SEQUENCE [LARGE SCALE GENOMIC DNA]</scope>
    <source>
        <strain evidence="2">cv. CM334</strain>
    </source>
</reference>
<dbReference type="OMA" id="CKCTIFC"/>
<accession>A0A2G2Y5Y2</accession>
<evidence type="ECO:0000313" key="1">
    <source>
        <dbReference type="EMBL" id="PHT65128.1"/>
    </source>
</evidence>
<dbReference type="PANTHER" id="PTHR11439:SF517">
    <property type="entry name" value="CYSTEINE-RICH RLK (RECEPTOR-LIKE PROTEIN KINASE) 8"/>
    <property type="match status" value="1"/>
</dbReference>
<keyword evidence="2" id="KW-1185">Reference proteome</keyword>
<dbReference type="STRING" id="4072.A0A2G2Y5Y2"/>
<protein>
    <recommendedName>
        <fullName evidence="3">Retrovirus-related Pol polyprotein from transposon TNT 1-94</fullName>
    </recommendedName>
</protein>
<dbReference type="Gramene" id="PHT65128">
    <property type="protein sequence ID" value="PHT65128"/>
    <property type="gene ID" value="T459_29553"/>
</dbReference>
<evidence type="ECO:0000313" key="2">
    <source>
        <dbReference type="Proteomes" id="UP000222542"/>
    </source>
</evidence>
<dbReference type="EMBL" id="AYRZ02000012">
    <property type="protein sequence ID" value="PHT65128.1"/>
    <property type="molecule type" value="Genomic_DNA"/>
</dbReference>
<comment type="caution">
    <text evidence="1">The sequence shown here is derived from an EMBL/GenBank/DDBJ whole genome shotgun (WGS) entry which is preliminary data.</text>
</comment>
<evidence type="ECO:0008006" key="3">
    <source>
        <dbReference type="Google" id="ProtNLM"/>
    </source>
</evidence>
<reference evidence="1 2" key="1">
    <citation type="journal article" date="2014" name="Nat. Genet.">
        <title>Genome sequence of the hot pepper provides insights into the evolution of pungency in Capsicum species.</title>
        <authorList>
            <person name="Kim S."/>
            <person name="Park M."/>
            <person name="Yeom S.I."/>
            <person name="Kim Y.M."/>
            <person name="Lee J.M."/>
            <person name="Lee H.A."/>
            <person name="Seo E."/>
            <person name="Choi J."/>
            <person name="Cheong K."/>
            <person name="Kim K.T."/>
            <person name="Jung K."/>
            <person name="Lee G.W."/>
            <person name="Oh S.K."/>
            <person name="Bae C."/>
            <person name="Kim S.B."/>
            <person name="Lee H.Y."/>
            <person name="Kim S.Y."/>
            <person name="Kim M.S."/>
            <person name="Kang B.C."/>
            <person name="Jo Y.D."/>
            <person name="Yang H.B."/>
            <person name="Jeong H.J."/>
            <person name="Kang W.H."/>
            <person name="Kwon J.K."/>
            <person name="Shin C."/>
            <person name="Lim J.Y."/>
            <person name="Park J.H."/>
            <person name="Huh J.H."/>
            <person name="Kim J.S."/>
            <person name="Kim B.D."/>
            <person name="Cohen O."/>
            <person name="Paran I."/>
            <person name="Suh M.C."/>
            <person name="Lee S.B."/>
            <person name="Kim Y.K."/>
            <person name="Shin Y."/>
            <person name="Noh S.J."/>
            <person name="Park J."/>
            <person name="Seo Y.S."/>
            <person name="Kwon S.Y."/>
            <person name="Kim H.A."/>
            <person name="Park J.M."/>
            <person name="Kim H.J."/>
            <person name="Choi S.B."/>
            <person name="Bosland P.W."/>
            <person name="Reeves G."/>
            <person name="Jo S.H."/>
            <person name="Lee B.W."/>
            <person name="Cho H.T."/>
            <person name="Choi H.S."/>
            <person name="Lee M.S."/>
            <person name="Yu Y."/>
            <person name="Do Choi Y."/>
            <person name="Park B.S."/>
            <person name="van Deynze A."/>
            <person name="Ashrafi H."/>
            <person name="Hill T."/>
            <person name="Kim W.T."/>
            <person name="Pai H.S."/>
            <person name="Ahn H.K."/>
            <person name="Yeam I."/>
            <person name="Giovannoni J.J."/>
            <person name="Rose J.K."/>
            <person name="Sorensen I."/>
            <person name="Lee S.J."/>
            <person name="Kim R.W."/>
            <person name="Choi I.Y."/>
            <person name="Choi B.S."/>
            <person name="Lim J.S."/>
            <person name="Lee Y.H."/>
            <person name="Choi D."/>
        </authorList>
    </citation>
    <scope>NUCLEOTIDE SEQUENCE [LARGE SCALE GENOMIC DNA]</scope>
    <source>
        <strain evidence="2">cv. CM334</strain>
    </source>
</reference>
<gene>
    <name evidence="1" type="ORF">T459_29553</name>
</gene>
<dbReference type="AlphaFoldDB" id="A0A2G2Y5Y2"/>